<evidence type="ECO:0000256" key="2">
    <source>
        <dbReference type="SAM" id="MobiDB-lite"/>
    </source>
</evidence>
<feature type="region of interest" description="Disordered" evidence="2">
    <location>
        <begin position="438"/>
        <end position="465"/>
    </location>
</feature>
<feature type="region of interest" description="Disordered" evidence="2">
    <location>
        <begin position="1495"/>
        <end position="1572"/>
    </location>
</feature>
<feature type="region of interest" description="Disordered" evidence="2">
    <location>
        <begin position="1602"/>
        <end position="1626"/>
    </location>
</feature>
<protein>
    <submittedName>
        <fullName evidence="3">Uncharacterized protein</fullName>
    </submittedName>
</protein>
<feature type="compositionally biased region" description="Low complexity" evidence="2">
    <location>
        <begin position="552"/>
        <end position="568"/>
    </location>
</feature>
<feature type="coiled-coil region" evidence="1">
    <location>
        <begin position="919"/>
        <end position="960"/>
    </location>
</feature>
<feature type="compositionally biased region" description="Basic residues" evidence="2">
    <location>
        <begin position="438"/>
        <end position="447"/>
    </location>
</feature>
<feature type="region of interest" description="Disordered" evidence="2">
    <location>
        <begin position="1720"/>
        <end position="1774"/>
    </location>
</feature>
<dbReference type="PANTHER" id="PTHR34491">
    <property type="entry name" value="A-TYPE INCLUSION PROTEIN, PUTATIVE-RELATED"/>
    <property type="match status" value="1"/>
</dbReference>
<feature type="compositionally biased region" description="Polar residues" evidence="2">
    <location>
        <begin position="790"/>
        <end position="800"/>
    </location>
</feature>
<feature type="coiled-coil region" evidence="1">
    <location>
        <begin position="1290"/>
        <end position="1317"/>
    </location>
</feature>
<feature type="region of interest" description="Disordered" evidence="2">
    <location>
        <begin position="1"/>
        <end position="144"/>
    </location>
</feature>
<accession>A0AAD3DVZ7</accession>
<evidence type="ECO:0000313" key="3">
    <source>
        <dbReference type="EMBL" id="GFR48137.1"/>
    </source>
</evidence>
<feature type="compositionally biased region" description="Gly residues" evidence="2">
    <location>
        <begin position="1562"/>
        <end position="1572"/>
    </location>
</feature>
<feature type="compositionally biased region" description="Low complexity" evidence="2">
    <location>
        <begin position="736"/>
        <end position="762"/>
    </location>
</feature>
<feature type="compositionally biased region" description="Low complexity" evidence="2">
    <location>
        <begin position="1421"/>
        <end position="1447"/>
    </location>
</feature>
<feature type="compositionally biased region" description="Gly residues" evidence="2">
    <location>
        <begin position="126"/>
        <end position="137"/>
    </location>
</feature>
<reference evidence="3 4" key="1">
    <citation type="journal article" date="2021" name="Sci. Rep.">
        <title>Genome sequencing of the multicellular alga Astrephomene provides insights into convergent evolution of germ-soma differentiation.</title>
        <authorList>
            <person name="Yamashita S."/>
            <person name="Yamamoto K."/>
            <person name="Matsuzaki R."/>
            <person name="Suzuki S."/>
            <person name="Yamaguchi H."/>
            <person name="Hirooka S."/>
            <person name="Minakuchi Y."/>
            <person name="Miyagishima S."/>
            <person name="Kawachi M."/>
            <person name="Toyoda A."/>
            <person name="Nozaki H."/>
        </authorList>
    </citation>
    <scope>NUCLEOTIDE SEQUENCE [LARGE SCALE GENOMIC DNA]</scope>
    <source>
        <strain evidence="3 4">NIES-4017</strain>
    </source>
</reference>
<feature type="compositionally biased region" description="Low complexity" evidence="2">
    <location>
        <begin position="100"/>
        <end position="111"/>
    </location>
</feature>
<feature type="compositionally biased region" description="Polar residues" evidence="2">
    <location>
        <begin position="85"/>
        <end position="99"/>
    </location>
</feature>
<feature type="region of interest" description="Disordered" evidence="2">
    <location>
        <begin position="552"/>
        <end position="594"/>
    </location>
</feature>
<organism evidence="3 4">
    <name type="scientific">Astrephomene gubernaculifera</name>
    <dbReference type="NCBI Taxonomy" id="47775"/>
    <lineage>
        <taxon>Eukaryota</taxon>
        <taxon>Viridiplantae</taxon>
        <taxon>Chlorophyta</taxon>
        <taxon>core chlorophytes</taxon>
        <taxon>Chlorophyceae</taxon>
        <taxon>CS clade</taxon>
        <taxon>Chlamydomonadales</taxon>
        <taxon>Astrephomenaceae</taxon>
        <taxon>Astrephomene</taxon>
    </lineage>
</organism>
<sequence>MQQDDIPARQGAAIDADHSSVDVKGDRVRARGAGGPHATSSEAAAAAALHGTQHRQQQQHKRAGFDRQPMRQFSASAGGRAEYTPVQSAPRSVNTRQRQAASAPAPALSGATRHVNTVGGNNNNGNNGGSGQAGGGTPYSNSRNTLVRVNPLFECRDDGGACSEADEDEVTGPAPRVTRSGNGSDSIACELPLPPAEQLDRLTPWHGSRPTTPAPESVVGPLRRREGENQDDCFSLQQQQGGANVQPILEQDAASVFAYESPYEYDASVQQQTHMYGMPTVEARPRGGGAAAAWRPVPWPMQQVLEEASASASETPCSSPPLLQQQHPRRTATGVTEEDSAVAAAAASMTSMQHSQRSQRSQQQQESQLADITPNSSLHTQHVAPDFAARASCVDFGRCASPVVVLGPSRGYRANNNSNNTSPLARSTPELGSVVRINRRARRRTPKQRYAANNRSNDENSFSTAFGQQPTADGISPSHYTADMTPTTSVRTAGMSPSVTGLTSPKPQHHQTGAWLSPGAPKYGSPKSCCTAAAAGAATHTPMHTAMGPLRLVTPTAGSPASSPASVSGRRRRRSTSAAVASTSLRSSPSPGGAGASVVVISGALSSGGRAAGVRSADCSPCAQSLRTEASRLREEVARQRLLAENVEQLENELAMRLQSETQLRQKLQTAVADARHDAMRIEVLSHLNAVMSEDLSQRDERLRGFEELVSRMYGELKIMARQGFLEPSSAATVISSPGLSQQQQPQPQPSPHSQQQQQQPPYNKATNSTAGGTTPSAASPPPPPRRRFSLTTATESLPGSPSACWPLTTPRSLGPIWGTTTSTMMTTMMTMSPGGGAVAGGGVAGGGGGGSSPGASSAVVLRSPPRGPLAVSNTAGEPGSRSPGALQGLQQSLQLTLPTTGGSVAPASAMAAGMLGLLAKLREGLSERTQQVARLESQLAEARLRLQSIEQEVSAAAAAAGGAAKNESCPRTRPEQAAPSPSPAPSPSTSQAPAALGTIQRETVAIQTSPSVFAGGSNQGLGGFGAFHPGPGSVGGGGGGGGISPLRCGEGGSGSPSPFGEVEADGWAYDESPQTTGRGSAVGSPSQGCGYIGLLSPVGPDLEDHPPAPWANSDGGGDSPPATSSISTAAAQAPAQAPVVTFFDTEQTCEAGATAHAVPVSPSASSSAEAADFPASQDAAAAADAEATAQSAAQAAAAAEAAAAAAALEASLVREAGLQAQLDNREREVMELLERTVTLESALSERDSRLTELQGYASSLAAGREALLASRDTQIGELQRQAGELDAALRGAVSEAARLRQQAAEALSRCDRQAAEVRAVEYREELLTSKLRQLEVRFLHRGDQLAELRKELSATNEQLAAMRAQAVAAQVEAAAARQAAAALQDAMDDLRRSNGLAELSWPLPPLSNTHNLHGHYHAHNQQQQPQQQNQPQPNQQQQQARDLQQQPQPPGGVAGQSALRASGGGGGGATAAAAAAAGVAPPVRDNWLTGLGRSQRHINNNHHNNNPLASSNGSDMVLLPVPAWGSSNGGGGGTGDGSGRASAGGAAAGGGGGGAHEHRGGGGSMGGGLGVGVGGSMGGGAAGSRERVIPEEEEHTFVLPGAVPSAPRPHGRWATSSVHVSPSAGGAPPGAVAVGAAGAGRELPDLRWARSGAYRCSAPGNMMPPAHLTQLQQQQQQLYLAAAAAATCNIAILGSEHVGATQSHSGNKGTWVQRFLHRKASSQEGGSSPGGGGAQVAAIATPTKRRKGGVKGIVLRKWVPSSASKTKPPKRTR</sequence>
<feature type="coiled-coil region" evidence="1">
    <location>
        <begin position="623"/>
        <end position="653"/>
    </location>
</feature>
<feature type="compositionally biased region" description="Gly residues" evidence="2">
    <location>
        <begin position="1528"/>
        <end position="1539"/>
    </location>
</feature>
<feature type="region of interest" description="Disordered" evidence="2">
    <location>
        <begin position="1093"/>
        <end position="1132"/>
    </location>
</feature>
<feature type="compositionally biased region" description="Low complexity" evidence="2">
    <location>
        <begin position="341"/>
        <end position="368"/>
    </location>
</feature>
<dbReference type="EMBL" id="BMAR01000022">
    <property type="protein sequence ID" value="GFR48137.1"/>
    <property type="molecule type" value="Genomic_DNA"/>
</dbReference>
<feature type="compositionally biased region" description="Polar residues" evidence="2">
    <location>
        <begin position="451"/>
        <end position="465"/>
    </location>
</feature>
<feature type="compositionally biased region" description="Low complexity" evidence="2">
    <location>
        <begin position="769"/>
        <end position="778"/>
    </location>
</feature>
<feature type="region of interest" description="Disordered" evidence="2">
    <location>
        <begin position="730"/>
        <end position="820"/>
    </location>
</feature>
<name>A0AAD3DVZ7_9CHLO</name>
<keyword evidence="1" id="KW-0175">Coiled coil</keyword>
<feature type="region of interest" description="Disordered" evidence="2">
    <location>
        <begin position="841"/>
        <end position="887"/>
    </location>
</feature>
<feature type="compositionally biased region" description="Polar residues" evidence="2">
    <location>
        <begin position="310"/>
        <end position="326"/>
    </location>
</feature>
<feature type="coiled-coil region" evidence="1">
    <location>
        <begin position="1346"/>
        <end position="1394"/>
    </location>
</feature>
<comment type="caution">
    <text evidence="3">The sequence shown here is derived from an EMBL/GenBank/DDBJ whole genome shotgun (WGS) entry which is preliminary data.</text>
</comment>
<evidence type="ECO:0000256" key="1">
    <source>
        <dbReference type="SAM" id="Coils"/>
    </source>
</evidence>
<feature type="coiled-coil region" evidence="1">
    <location>
        <begin position="1183"/>
        <end position="1236"/>
    </location>
</feature>
<dbReference type="PANTHER" id="PTHR34491:SF74">
    <property type="entry name" value="DUF4456 DOMAIN-CONTAINING PROTEIN"/>
    <property type="match status" value="1"/>
</dbReference>
<feature type="compositionally biased region" description="Low complexity" evidence="2">
    <location>
        <begin position="576"/>
        <end position="594"/>
    </location>
</feature>
<feature type="compositionally biased region" description="Low complexity" evidence="2">
    <location>
        <begin position="1120"/>
        <end position="1132"/>
    </location>
</feature>
<feature type="region of interest" description="Disordered" evidence="2">
    <location>
        <begin position="1402"/>
        <end position="1471"/>
    </location>
</feature>
<feature type="compositionally biased region" description="Gly residues" evidence="2">
    <location>
        <begin position="1033"/>
        <end position="1055"/>
    </location>
</feature>
<feature type="region of interest" description="Disordered" evidence="2">
    <location>
        <begin position="1025"/>
        <end position="1065"/>
    </location>
</feature>
<feature type="region of interest" description="Disordered" evidence="2">
    <location>
        <begin position="162"/>
        <end position="184"/>
    </location>
</feature>
<evidence type="ECO:0000313" key="4">
    <source>
        <dbReference type="Proteomes" id="UP001054857"/>
    </source>
</evidence>
<feature type="compositionally biased region" description="Basic and acidic residues" evidence="2">
    <location>
        <begin position="15"/>
        <end position="29"/>
    </location>
</feature>
<keyword evidence="4" id="KW-1185">Reference proteome</keyword>
<dbReference type="Proteomes" id="UP001054857">
    <property type="component" value="Unassembled WGS sequence"/>
</dbReference>
<feature type="compositionally biased region" description="Gly residues" evidence="2">
    <location>
        <begin position="841"/>
        <end position="853"/>
    </location>
</feature>
<proteinExistence type="predicted"/>
<feature type="region of interest" description="Disordered" evidence="2">
    <location>
        <begin position="306"/>
        <end position="370"/>
    </location>
</feature>
<gene>
    <name evidence="3" type="ORF">Agub_g9971</name>
</gene>
<feature type="region of interest" description="Disordered" evidence="2">
    <location>
        <begin position="963"/>
        <end position="996"/>
    </location>
</feature>